<dbReference type="OrthoDB" id="4450874at2759"/>
<evidence type="ECO:0000256" key="1">
    <source>
        <dbReference type="SAM" id="SignalP"/>
    </source>
</evidence>
<feature type="signal peptide" evidence="1">
    <location>
        <begin position="1"/>
        <end position="23"/>
    </location>
</feature>
<gene>
    <name evidence="2" type="ORF">NLJ89_g1368</name>
</gene>
<proteinExistence type="predicted"/>
<dbReference type="SUPFAM" id="SSF49695">
    <property type="entry name" value="gamma-Crystallin-like"/>
    <property type="match status" value="1"/>
</dbReference>
<evidence type="ECO:0000313" key="2">
    <source>
        <dbReference type="EMBL" id="KAJ3516043.1"/>
    </source>
</evidence>
<dbReference type="EMBL" id="JANKHO010000070">
    <property type="protein sequence ID" value="KAJ3516043.1"/>
    <property type="molecule type" value="Genomic_DNA"/>
</dbReference>
<accession>A0A9W8N054</accession>
<dbReference type="AlphaFoldDB" id="A0A9W8N054"/>
<dbReference type="InterPro" id="IPR011024">
    <property type="entry name" value="G_crystallin-like"/>
</dbReference>
<organism evidence="2 3">
    <name type="scientific">Agrocybe chaxingu</name>
    <dbReference type="NCBI Taxonomy" id="84603"/>
    <lineage>
        <taxon>Eukaryota</taxon>
        <taxon>Fungi</taxon>
        <taxon>Dikarya</taxon>
        <taxon>Basidiomycota</taxon>
        <taxon>Agaricomycotina</taxon>
        <taxon>Agaricomycetes</taxon>
        <taxon>Agaricomycetidae</taxon>
        <taxon>Agaricales</taxon>
        <taxon>Agaricineae</taxon>
        <taxon>Strophariaceae</taxon>
        <taxon>Agrocybe</taxon>
    </lineage>
</organism>
<keyword evidence="3" id="KW-1185">Reference proteome</keyword>
<protein>
    <submittedName>
        <fullName evidence="2">Uncharacterized protein</fullName>
    </submittedName>
</protein>
<dbReference type="Gene3D" id="2.60.20.10">
    <property type="entry name" value="Crystallins"/>
    <property type="match status" value="1"/>
</dbReference>
<evidence type="ECO:0000313" key="3">
    <source>
        <dbReference type="Proteomes" id="UP001148786"/>
    </source>
</evidence>
<comment type="caution">
    <text evidence="2">The sequence shown here is derived from an EMBL/GenBank/DDBJ whole genome shotgun (WGS) entry which is preliminary data.</text>
</comment>
<keyword evidence="1" id="KW-0732">Signal</keyword>
<feature type="chain" id="PRO_5040935627" evidence="1">
    <location>
        <begin position="24"/>
        <end position="112"/>
    </location>
</feature>
<sequence>MKFTNTLLAVVSVVAVSFQSVNAFDWGTMCSDANFVGSCTTYQADPNECVSFTGSNAFWNDIVSSISVVGGAQCMFSVNAGCSGTTDTFQAGRHNTVPHNDQYSSFRCIFVA</sequence>
<dbReference type="Proteomes" id="UP001148786">
    <property type="component" value="Unassembled WGS sequence"/>
</dbReference>
<name>A0A9W8N054_9AGAR</name>
<reference evidence="2" key="1">
    <citation type="submission" date="2022-07" db="EMBL/GenBank/DDBJ databases">
        <title>Genome Sequence of Agrocybe chaxingu.</title>
        <authorList>
            <person name="Buettner E."/>
        </authorList>
    </citation>
    <scope>NUCLEOTIDE SEQUENCE</scope>
    <source>
        <strain evidence="2">MP-N11</strain>
    </source>
</reference>